<organism evidence="2 3">
    <name type="scientific">Glaciecola nitratireducens (strain JCM 12485 / KCTC 12276 / FR1064)</name>
    <dbReference type="NCBI Taxonomy" id="1085623"/>
    <lineage>
        <taxon>Bacteria</taxon>
        <taxon>Pseudomonadati</taxon>
        <taxon>Pseudomonadota</taxon>
        <taxon>Gammaproteobacteria</taxon>
        <taxon>Alteromonadales</taxon>
        <taxon>Alteromonadaceae</taxon>
        <taxon>Brumicola</taxon>
    </lineage>
</organism>
<keyword evidence="3" id="KW-1185">Reference proteome</keyword>
<evidence type="ECO:0000259" key="1">
    <source>
        <dbReference type="Pfam" id="PF01882"/>
    </source>
</evidence>
<dbReference type="eggNOG" id="COG1721">
    <property type="taxonomic scope" value="Bacteria"/>
</dbReference>
<dbReference type="EMBL" id="CP003060">
    <property type="protein sequence ID" value="AEP31109.1"/>
    <property type="molecule type" value="Genomic_DNA"/>
</dbReference>
<dbReference type="PANTHER" id="PTHR33608:SF7">
    <property type="entry name" value="DUF58 DOMAIN-CONTAINING PROTEIN"/>
    <property type="match status" value="1"/>
</dbReference>
<gene>
    <name evidence="2" type="ordered locus">GNIT_3013</name>
</gene>
<proteinExistence type="predicted"/>
<sequence>MLFVMHTLINPALLAQLKDLPLVAKTVAQGFLYGMHTSQQRGSGMEFSQYRAYEPGDPLSNIDWKLFARSDRYFVREAERESNIQVWFLIDASASMLQQSSVSVKGAWHKLDYAKHLVATMSYLAQQQGDSVGLLGLSSHAAELLPAHSGYQHWQKTVLHLAKLESGTMFPSLDFIQQQLAKVREHGVIIMLSDFYENQDEIIGALQHLQSPRTDVIGMQLISQDELSFAYKGLVHFEDRESKQRLTLSAAAAKKAYLDNLSNFNLGLQNKLQSMGITHYQVNIDEPMDATLRRFLKVRAKSL</sequence>
<evidence type="ECO:0000313" key="2">
    <source>
        <dbReference type="EMBL" id="AEP31109.1"/>
    </source>
</evidence>
<evidence type="ECO:0000313" key="3">
    <source>
        <dbReference type="Proteomes" id="UP000009282"/>
    </source>
</evidence>
<dbReference type="Pfam" id="PF01882">
    <property type="entry name" value="DUF58"/>
    <property type="match status" value="1"/>
</dbReference>
<dbReference type="AlphaFoldDB" id="G4QDT0"/>
<dbReference type="Gene3D" id="3.40.50.410">
    <property type="entry name" value="von Willebrand factor, type A domain"/>
    <property type="match status" value="1"/>
</dbReference>
<dbReference type="SUPFAM" id="SSF53300">
    <property type="entry name" value="vWA-like"/>
    <property type="match status" value="1"/>
</dbReference>
<dbReference type="InterPro" id="IPR036465">
    <property type="entry name" value="vWFA_dom_sf"/>
</dbReference>
<dbReference type="PANTHER" id="PTHR33608">
    <property type="entry name" value="BLL2464 PROTEIN"/>
    <property type="match status" value="1"/>
</dbReference>
<accession>G4QDT0</accession>
<dbReference type="STRING" id="1085623.GNIT_3013"/>
<dbReference type="KEGG" id="gni:GNIT_3013"/>
<reference evidence="2 3" key="1">
    <citation type="journal article" date="2011" name="J. Bacteriol.">
        <title>Complete genome sequence of seawater bacterium Glaciecola nitratireducens FR1064T.</title>
        <authorList>
            <person name="Bian F."/>
            <person name="Qin Q.L."/>
            <person name="Xie B.B."/>
            <person name="Shu Y.L."/>
            <person name="Zhang X.Y."/>
            <person name="Yu Y."/>
            <person name="Chen B."/>
            <person name="Chen X.L."/>
            <person name="Zhou B.C."/>
            <person name="Zhang Y.Z."/>
        </authorList>
    </citation>
    <scope>NUCLEOTIDE SEQUENCE [LARGE SCALE GENOMIC DNA]</scope>
    <source>
        <strain evidence="3">JCM 12485 / KCTC 12276 / FR1064</strain>
    </source>
</reference>
<dbReference type="InterPro" id="IPR002881">
    <property type="entry name" value="DUF58"/>
</dbReference>
<feature type="domain" description="DUF58" evidence="1">
    <location>
        <begin position="49"/>
        <end position="253"/>
    </location>
</feature>
<protein>
    <recommendedName>
        <fullName evidence="1">DUF58 domain-containing protein</fullName>
    </recommendedName>
</protein>
<name>G4QDT0_GLANF</name>
<dbReference type="Proteomes" id="UP000009282">
    <property type="component" value="Chromosome"/>
</dbReference>
<dbReference type="HOGENOM" id="CLU_054927_3_1_6"/>